<keyword evidence="2" id="KW-0963">Cytoplasm</keyword>
<dbReference type="GO" id="GO:0005930">
    <property type="term" value="C:axoneme"/>
    <property type="evidence" value="ECO:0007669"/>
    <property type="project" value="UniProtKB-SubCell"/>
</dbReference>
<evidence type="ECO:0000256" key="4">
    <source>
        <dbReference type="ARBA" id="ARBA00023273"/>
    </source>
</evidence>
<comment type="similarity">
    <text evidence="5">Belongs to the CIMIP2 family.</text>
</comment>
<evidence type="ECO:0000259" key="6">
    <source>
        <dbReference type="Pfam" id="PF10629"/>
    </source>
</evidence>
<evidence type="ECO:0000256" key="1">
    <source>
        <dbReference type="ARBA" id="ARBA00004430"/>
    </source>
</evidence>
<keyword evidence="8" id="KW-1185">Reference proteome</keyword>
<gene>
    <name evidence="7" type="ORF">AVEN_170306_1</name>
</gene>
<comment type="caution">
    <text evidence="7">The sequence shown here is derived from an EMBL/GenBank/DDBJ whole genome shotgun (WGS) entry which is preliminary data.</text>
</comment>
<keyword evidence="4" id="KW-0966">Cell projection</keyword>
<evidence type="ECO:0000256" key="5">
    <source>
        <dbReference type="ARBA" id="ARBA00035661"/>
    </source>
</evidence>
<dbReference type="GO" id="GO:0015630">
    <property type="term" value="C:microtubule cytoskeleton"/>
    <property type="evidence" value="ECO:0007669"/>
    <property type="project" value="UniProtKB-ARBA"/>
</dbReference>
<organism evidence="7 8">
    <name type="scientific">Araneus ventricosus</name>
    <name type="common">Orbweaver spider</name>
    <name type="synonym">Epeira ventricosa</name>
    <dbReference type="NCBI Taxonomy" id="182803"/>
    <lineage>
        <taxon>Eukaryota</taxon>
        <taxon>Metazoa</taxon>
        <taxon>Ecdysozoa</taxon>
        <taxon>Arthropoda</taxon>
        <taxon>Chelicerata</taxon>
        <taxon>Arachnida</taxon>
        <taxon>Araneae</taxon>
        <taxon>Araneomorphae</taxon>
        <taxon>Entelegynae</taxon>
        <taxon>Araneoidea</taxon>
        <taxon>Araneidae</taxon>
        <taxon>Araneus</taxon>
    </lineage>
</organism>
<dbReference type="OrthoDB" id="2019884at2759"/>
<dbReference type="AlphaFoldDB" id="A0A4Y2CBY6"/>
<keyword evidence="3" id="KW-0206">Cytoskeleton</keyword>
<dbReference type="InterPro" id="IPR018902">
    <property type="entry name" value="CMI2A-C-like_dom"/>
</dbReference>
<evidence type="ECO:0000313" key="8">
    <source>
        <dbReference type="Proteomes" id="UP000499080"/>
    </source>
</evidence>
<feature type="domain" description="Ciliary microtubule inner protein 2A-C-like" evidence="6">
    <location>
        <begin position="11"/>
        <end position="42"/>
    </location>
</feature>
<evidence type="ECO:0000256" key="2">
    <source>
        <dbReference type="ARBA" id="ARBA00022490"/>
    </source>
</evidence>
<accession>A0A4Y2CBY6</accession>
<evidence type="ECO:0000256" key="3">
    <source>
        <dbReference type="ARBA" id="ARBA00023212"/>
    </source>
</evidence>
<name>A0A4Y2CBY6_ARAVE</name>
<proteinExistence type="inferred from homology"/>
<dbReference type="Pfam" id="PF10629">
    <property type="entry name" value="CMI2B-like"/>
    <property type="match status" value="1"/>
</dbReference>
<evidence type="ECO:0000313" key="7">
    <source>
        <dbReference type="EMBL" id="GBM01247.1"/>
    </source>
</evidence>
<protein>
    <recommendedName>
        <fullName evidence="6">Ciliary microtubule inner protein 2A-C-like domain-containing protein</fullName>
    </recommendedName>
</protein>
<sequence length="214" mass="24430">MSVAIEEQHAPFRVPGYAGYVPGLKYSFGHTYGYSESRLFKTQHPELHLGTPPEKLTPYQPSLRDSSIRKIDDPCIQRNGVHQKISKADEEPRRVQFPDGSNQQDQVQGSMDVIEPTNLEDSFSQKQHASIQCSLEETLAKDEEREGLRSAATQWSDQEAHRKKRYSAATQWSPIDFSALKTISGYTGELLFYSSTFVVIRFRLGIFHDRMRTC</sequence>
<dbReference type="EMBL" id="BGPR01000167">
    <property type="protein sequence ID" value="GBM01247.1"/>
    <property type="molecule type" value="Genomic_DNA"/>
</dbReference>
<comment type="subcellular location">
    <subcellularLocation>
        <location evidence="1">Cytoplasm</location>
        <location evidence="1">Cytoskeleton</location>
        <location evidence="1">Cilium axoneme</location>
    </subcellularLocation>
</comment>
<dbReference type="Proteomes" id="UP000499080">
    <property type="component" value="Unassembled WGS sequence"/>
</dbReference>
<reference evidence="7 8" key="1">
    <citation type="journal article" date="2019" name="Sci. Rep.">
        <title>Orb-weaving spider Araneus ventricosus genome elucidates the spidroin gene catalogue.</title>
        <authorList>
            <person name="Kono N."/>
            <person name="Nakamura H."/>
            <person name="Ohtoshi R."/>
            <person name="Moran D.A.P."/>
            <person name="Shinohara A."/>
            <person name="Yoshida Y."/>
            <person name="Fujiwara M."/>
            <person name="Mori M."/>
            <person name="Tomita M."/>
            <person name="Arakawa K."/>
        </authorList>
    </citation>
    <scope>NUCLEOTIDE SEQUENCE [LARGE SCALE GENOMIC DNA]</scope>
</reference>